<name>A0A8H3WLE5_9PEZI</name>
<reference evidence="2 3" key="1">
    <citation type="submission" date="2019-12" db="EMBL/GenBank/DDBJ databases">
        <title>A genome sequence resource for the geographically widespread anthracnose pathogen Colletotrichum asianum.</title>
        <authorList>
            <person name="Meng Y."/>
        </authorList>
    </citation>
    <scope>NUCLEOTIDE SEQUENCE [LARGE SCALE GENOMIC DNA]</scope>
    <source>
        <strain evidence="2 3">ICMP 18580</strain>
    </source>
</reference>
<sequence>MKETTSPRGVTFSPDRVGHEPVTKMSKYST</sequence>
<dbReference type="Proteomes" id="UP000434172">
    <property type="component" value="Unassembled WGS sequence"/>
</dbReference>
<dbReference type="EMBL" id="WOWK01000014">
    <property type="protein sequence ID" value="KAF0329059.1"/>
    <property type="molecule type" value="Genomic_DNA"/>
</dbReference>
<accession>A0A8H3WLE5</accession>
<gene>
    <name evidence="2" type="ORF">GQ607_003727</name>
</gene>
<protein>
    <submittedName>
        <fullName evidence="2">Uncharacterized protein</fullName>
    </submittedName>
</protein>
<evidence type="ECO:0000313" key="3">
    <source>
        <dbReference type="Proteomes" id="UP000434172"/>
    </source>
</evidence>
<evidence type="ECO:0000313" key="2">
    <source>
        <dbReference type="EMBL" id="KAF0329059.1"/>
    </source>
</evidence>
<comment type="caution">
    <text evidence="2">The sequence shown here is derived from an EMBL/GenBank/DDBJ whole genome shotgun (WGS) entry which is preliminary data.</text>
</comment>
<keyword evidence="3" id="KW-1185">Reference proteome</keyword>
<dbReference type="AlphaFoldDB" id="A0A8H3WLE5"/>
<proteinExistence type="predicted"/>
<evidence type="ECO:0000256" key="1">
    <source>
        <dbReference type="SAM" id="MobiDB-lite"/>
    </source>
</evidence>
<feature type="region of interest" description="Disordered" evidence="1">
    <location>
        <begin position="1"/>
        <end position="30"/>
    </location>
</feature>
<organism evidence="2 3">
    <name type="scientific">Colletotrichum asianum</name>
    <dbReference type="NCBI Taxonomy" id="702518"/>
    <lineage>
        <taxon>Eukaryota</taxon>
        <taxon>Fungi</taxon>
        <taxon>Dikarya</taxon>
        <taxon>Ascomycota</taxon>
        <taxon>Pezizomycotina</taxon>
        <taxon>Sordariomycetes</taxon>
        <taxon>Hypocreomycetidae</taxon>
        <taxon>Glomerellales</taxon>
        <taxon>Glomerellaceae</taxon>
        <taxon>Colletotrichum</taxon>
        <taxon>Colletotrichum gloeosporioides species complex</taxon>
    </lineage>
</organism>